<keyword evidence="2" id="KW-1185">Reference proteome</keyword>
<dbReference type="SUPFAM" id="SSF52266">
    <property type="entry name" value="SGNH hydrolase"/>
    <property type="match status" value="1"/>
</dbReference>
<reference evidence="1 2" key="1">
    <citation type="submission" date="2020-02" db="EMBL/GenBank/DDBJ databases">
        <title>Out from the shadows clarifying the taxonomy of the family Cryomorphaceae and related taxa by utilizing the GTDB taxonomic framework.</title>
        <authorList>
            <person name="Bowman J.P."/>
        </authorList>
    </citation>
    <scope>NUCLEOTIDE SEQUENCE [LARGE SCALE GENOMIC DNA]</scope>
    <source>
        <strain evidence="1 2">QSSC 1-22</strain>
    </source>
</reference>
<dbReference type="InterPro" id="IPR036514">
    <property type="entry name" value="SGNH_hydro_sf"/>
</dbReference>
<dbReference type="GO" id="GO:0016788">
    <property type="term" value="F:hydrolase activity, acting on ester bonds"/>
    <property type="evidence" value="ECO:0007669"/>
    <property type="project" value="UniProtKB-ARBA"/>
</dbReference>
<comment type="caution">
    <text evidence="1">The sequence shown here is derived from an EMBL/GenBank/DDBJ whole genome shotgun (WGS) entry which is preliminary data.</text>
</comment>
<dbReference type="RefSeq" id="WP_163286772.1">
    <property type="nucleotide sequence ID" value="NZ_JAAGVY010000048.1"/>
</dbReference>
<dbReference type="EMBL" id="JAAGVY010000048">
    <property type="protein sequence ID" value="NEN25313.1"/>
    <property type="molecule type" value="Genomic_DNA"/>
</dbReference>
<dbReference type="AlphaFoldDB" id="A0A7K3WUF7"/>
<evidence type="ECO:0000313" key="2">
    <source>
        <dbReference type="Proteomes" id="UP000486602"/>
    </source>
</evidence>
<name>A0A7K3WUF7_9FLAO</name>
<dbReference type="Proteomes" id="UP000486602">
    <property type="component" value="Unassembled WGS sequence"/>
</dbReference>
<accession>A0A7K3WUF7</accession>
<evidence type="ECO:0008006" key="3">
    <source>
        <dbReference type="Google" id="ProtNLM"/>
    </source>
</evidence>
<sequence length="299" mass="35279">MFRKLALFIIPILIYCIAAMIFMPDVLSIQYGPTTKQEIHQSFKNSLSRDYELLILGNSRLYRGLNPDRFYCQTFNFSHDNDTYNQLYFKLKYVLDNGKVFNKVILGVDYHQFSFKSDTRNYVYGDLLGADYMNDYPEGNLLLQKIDYYLGNVNPMKLRGLKRVEDKPFQRENGQFIKPGKAKETNTVERDLTRLDFQVNYFKKIIDLCRANGITVFMVMPPLRENELKAHTPAERELFNSFINDFVDNKQVFYFNYSKNHDFKMTDFTDITHFNEAAANRFSEILSEDIFELTKTAHQ</sequence>
<gene>
    <name evidence="1" type="ORF">G3O08_17590</name>
</gene>
<evidence type="ECO:0000313" key="1">
    <source>
        <dbReference type="EMBL" id="NEN25313.1"/>
    </source>
</evidence>
<proteinExistence type="predicted"/>
<protein>
    <recommendedName>
        <fullName evidence="3">DUF1574 domain-containing protein</fullName>
    </recommendedName>
</protein>
<dbReference type="Gene3D" id="3.40.50.1110">
    <property type="entry name" value="SGNH hydrolase"/>
    <property type="match status" value="1"/>
</dbReference>
<organism evidence="1 2">
    <name type="scientific">Cryomorpha ignava</name>
    <dbReference type="NCBI Taxonomy" id="101383"/>
    <lineage>
        <taxon>Bacteria</taxon>
        <taxon>Pseudomonadati</taxon>
        <taxon>Bacteroidota</taxon>
        <taxon>Flavobacteriia</taxon>
        <taxon>Flavobacteriales</taxon>
        <taxon>Cryomorphaceae</taxon>
        <taxon>Cryomorpha</taxon>
    </lineage>
</organism>